<sequence length="118" mass="13539">MKQLPSLSRFLTWSAKMAGNPITFVIALSVVAIWLIIGFFYGFNAKWILILNTVATLNAALMVFIIQNTQNRENKALHLKIDELIRVTKEATDEFIAIEELEEAELEKIRKKIFKNKS</sequence>
<organism evidence="2 3">
    <name type="scientific">Candidatus Criblamydia sequanensis CRIB-18</name>
    <dbReference type="NCBI Taxonomy" id="1437425"/>
    <lineage>
        <taxon>Bacteria</taxon>
        <taxon>Pseudomonadati</taxon>
        <taxon>Chlamydiota</taxon>
        <taxon>Chlamydiia</taxon>
        <taxon>Parachlamydiales</taxon>
        <taxon>Candidatus Criblamydiaceae</taxon>
        <taxon>Candidatus Criblamydia</taxon>
    </lineage>
</organism>
<accession>A0A090D319</accession>
<reference evidence="2" key="1">
    <citation type="submission" date="2013-12" db="EMBL/GenBank/DDBJ databases">
        <authorList>
            <person name="Linke B."/>
        </authorList>
    </citation>
    <scope>NUCLEOTIDE SEQUENCE [LARGE SCALE GENOMIC DNA]</scope>
    <source>
        <strain evidence="2">CRIB-18</strain>
    </source>
</reference>
<comment type="caution">
    <text evidence="2">The sequence shown here is derived from an EMBL/GenBank/DDBJ whole genome shotgun (WGS) entry which is preliminary data.</text>
</comment>
<feature type="transmembrane region" description="Helical" evidence="1">
    <location>
        <begin position="47"/>
        <end position="66"/>
    </location>
</feature>
<keyword evidence="3" id="KW-1185">Reference proteome</keyword>
<proteinExistence type="predicted"/>
<feature type="transmembrane region" description="Helical" evidence="1">
    <location>
        <begin position="21"/>
        <end position="41"/>
    </location>
</feature>
<keyword evidence="1" id="KW-1133">Transmembrane helix</keyword>
<gene>
    <name evidence="2" type="ORF">CSEC_2037</name>
</gene>
<dbReference type="AlphaFoldDB" id="A0A090D319"/>
<dbReference type="OrthoDB" id="119761at2"/>
<dbReference type="GO" id="GO:0055085">
    <property type="term" value="P:transmembrane transport"/>
    <property type="evidence" value="ECO:0007669"/>
    <property type="project" value="InterPro"/>
</dbReference>
<dbReference type="EMBL" id="CCEJ010000010">
    <property type="protein sequence ID" value="CDR34843.1"/>
    <property type="molecule type" value="Genomic_DNA"/>
</dbReference>
<dbReference type="InterPro" id="IPR007251">
    <property type="entry name" value="Iron_permease_Fet4"/>
</dbReference>
<dbReference type="STRING" id="1437425.CSEC_2037"/>
<evidence type="ECO:0000313" key="2">
    <source>
        <dbReference type="EMBL" id="CDR34843.1"/>
    </source>
</evidence>
<protein>
    <submittedName>
        <fullName evidence="2">Conserved putative membrane protein</fullName>
    </submittedName>
</protein>
<keyword evidence="1" id="KW-0472">Membrane</keyword>
<dbReference type="RefSeq" id="WP_041018402.1">
    <property type="nucleotide sequence ID" value="NZ_CCEJ010000010.1"/>
</dbReference>
<evidence type="ECO:0000256" key="1">
    <source>
        <dbReference type="SAM" id="Phobius"/>
    </source>
</evidence>
<dbReference type="Proteomes" id="UP000031552">
    <property type="component" value="Unassembled WGS sequence"/>
</dbReference>
<name>A0A090D319_9BACT</name>
<dbReference type="Pfam" id="PF04120">
    <property type="entry name" value="Iron_permease"/>
    <property type="match status" value="1"/>
</dbReference>
<evidence type="ECO:0000313" key="3">
    <source>
        <dbReference type="Proteomes" id="UP000031552"/>
    </source>
</evidence>
<reference evidence="2" key="2">
    <citation type="submission" date="2014-09" db="EMBL/GenBank/DDBJ databases">
        <title>Criblamydia sequanensis harbors a mega-plasmid encoding arsenite resistance.</title>
        <authorList>
            <person name="Bertelli C."/>
            <person name="Goesmann A."/>
            <person name="Greub G."/>
        </authorList>
    </citation>
    <scope>NUCLEOTIDE SEQUENCE [LARGE SCALE GENOMIC DNA]</scope>
    <source>
        <strain evidence="2">CRIB-18</strain>
    </source>
</reference>
<keyword evidence="1" id="KW-0812">Transmembrane</keyword>
<dbReference type="eggNOG" id="COG5478">
    <property type="taxonomic scope" value="Bacteria"/>
</dbReference>